<dbReference type="GeneID" id="28873658"/>
<name>A0A1B7XQG3_COLHI</name>
<evidence type="ECO:0000313" key="3">
    <source>
        <dbReference type="Proteomes" id="UP000092177"/>
    </source>
</evidence>
<dbReference type="EMBL" id="LTAN01000012">
    <property type="protein sequence ID" value="OBR02005.1"/>
    <property type="molecule type" value="Genomic_DNA"/>
</dbReference>
<gene>
    <name evidence="2" type="ORF">CH63R_14577</name>
</gene>
<dbReference type="KEGG" id="chig:CH63R_14577"/>
<reference evidence="3" key="1">
    <citation type="journal article" date="2017" name="BMC Genomics">
        <title>Gapless genome assembly of Colletotrichum higginsianum reveals chromosome structure and association of transposable elements with secondary metabolite gene clusters.</title>
        <authorList>
            <person name="Dallery J.-F."/>
            <person name="Lapalu N."/>
            <person name="Zampounis A."/>
            <person name="Pigne S."/>
            <person name="Luyten I."/>
            <person name="Amselem J."/>
            <person name="Wittenberg A.H.J."/>
            <person name="Zhou S."/>
            <person name="de Queiroz M.V."/>
            <person name="Robin G.P."/>
            <person name="Auger A."/>
            <person name="Hainaut M."/>
            <person name="Henrissat B."/>
            <person name="Kim K.-T."/>
            <person name="Lee Y.-H."/>
            <person name="Lespinet O."/>
            <person name="Schwartz D.C."/>
            <person name="Thon M.R."/>
            <person name="O'Connell R.J."/>
        </authorList>
    </citation>
    <scope>NUCLEOTIDE SEQUENCE [LARGE SCALE GENOMIC DNA]</scope>
    <source>
        <strain evidence="3">IMI 349063</strain>
    </source>
</reference>
<feature type="region of interest" description="Disordered" evidence="1">
    <location>
        <begin position="100"/>
        <end position="134"/>
    </location>
</feature>
<accession>A0A1B7XQG3</accession>
<evidence type="ECO:0000256" key="1">
    <source>
        <dbReference type="SAM" id="MobiDB-lite"/>
    </source>
</evidence>
<proteinExistence type="predicted"/>
<organism evidence="2 3">
    <name type="scientific">Colletotrichum higginsianum (strain IMI 349063)</name>
    <name type="common">Crucifer anthracnose fungus</name>
    <dbReference type="NCBI Taxonomy" id="759273"/>
    <lineage>
        <taxon>Eukaryota</taxon>
        <taxon>Fungi</taxon>
        <taxon>Dikarya</taxon>
        <taxon>Ascomycota</taxon>
        <taxon>Pezizomycotina</taxon>
        <taxon>Sordariomycetes</taxon>
        <taxon>Hypocreomycetidae</taxon>
        <taxon>Glomerellales</taxon>
        <taxon>Glomerellaceae</taxon>
        <taxon>Colletotrichum</taxon>
        <taxon>Colletotrichum destructivum species complex</taxon>
    </lineage>
</organism>
<sequence length="134" mass="14830">MLRAVVGHLGCIVNHLGQESAPSFVGRPWLGHLPPTEHLIYQTRPFPALGLWPPYHGGNGAHFAVEVPCPKQQLEDHDLRPSGSGYCRRCCRFDSSFQISGRRGPGRRYNVAEQAAEQEPEAPQTAENALHPSR</sequence>
<comment type="caution">
    <text evidence="2">The sequence shown here is derived from an EMBL/GenBank/DDBJ whole genome shotgun (WGS) entry which is preliminary data.</text>
</comment>
<protein>
    <submittedName>
        <fullName evidence="2">Uncharacterized protein</fullName>
    </submittedName>
</protein>
<dbReference type="Proteomes" id="UP000092177">
    <property type="component" value="Chromosome 12"/>
</dbReference>
<dbReference type="RefSeq" id="XP_018150523.1">
    <property type="nucleotide sequence ID" value="XM_018309551.1"/>
</dbReference>
<evidence type="ECO:0000313" key="2">
    <source>
        <dbReference type="EMBL" id="OBR02005.1"/>
    </source>
</evidence>
<dbReference type="VEuPathDB" id="FungiDB:CH63R_14577"/>
<dbReference type="AlphaFoldDB" id="A0A1B7XQG3"/>
<keyword evidence="3" id="KW-1185">Reference proteome</keyword>
<feature type="compositionally biased region" description="Low complexity" evidence="1">
    <location>
        <begin position="112"/>
        <end position="127"/>
    </location>
</feature>